<keyword evidence="3" id="KW-1185">Reference proteome</keyword>
<proteinExistence type="predicted"/>
<sequence length="319" mass="33742">MFRGFERERIATDAAADPFGVAILTGPMPAPPKDAVSQLATVVSSRPCGSDAVVLRLAPERPFEPLRASRFFMLRREDGTAPLIPRPYSVYRQGGGASSSTGEAPWVEFLIKVMGRGSRALEAAPIGSQLRLIGPLGNGWPVLDGDGAPWVMLAGGVGSAPFPMAIEQALRGMDGGAAVASRDLHFLFGARDRGLLYDLELFERLGVNVHTATVDGSHGMQGHVLQLLDALQAAGSIPKQIRVLACGPDPMLEAVHARAIEEEWDCWLSLETLMGCGVGICNGCPVPTREGGALAGWPNAKCCVEGPVFAARDIELVGH</sequence>
<dbReference type="EMBL" id="CP036290">
    <property type="protein sequence ID" value="QDU86138.1"/>
    <property type="molecule type" value="Genomic_DNA"/>
</dbReference>
<organism evidence="2 3">
    <name type="scientific">Rohdeia mirabilis</name>
    <dbReference type="NCBI Taxonomy" id="2528008"/>
    <lineage>
        <taxon>Bacteria</taxon>
        <taxon>Pseudomonadati</taxon>
        <taxon>Planctomycetota</taxon>
        <taxon>Planctomycetia</taxon>
        <taxon>Planctomycetia incertae sedis</taxon>
        <taxon>Rohdeia</taxon>
    </lineage>
</organism>
<name>A0A518D3U6_9BACT</name>
<gene>
    <name evidence="2" type="primary">pyrK</name>
    <name evidence="2" type="ORF">Pla163_32870</name>
</gene>
<dbReference type="PANTHER" id="PTHR43513:SF3">
    <property type="entry name" value="DIHYDROOROTATE DEHYDROGENASE B (NAD(+)), ELECTRON TRANSFER SUBUNIT-RELATED"/>
    <property type="match status" value="1"/>
</dbReference>
<reference evidence="2 3" key="1">
    <citation type="submission" date="2019-02" db="EMBL/GenBank/DDBJ databases">
        <title>Deep-cultivation of Planctomycetes and their phenomic and genomic characterization uncovers novel biology.</title>
        <authorList>
            <person name="Wiegand S."/>
            <person name="Jogler M."/>
            <person name="Boedeker C."/>
            <person name="Pinto D."/>
            <person name="Vollmers J."/>
            <person name="Rivas-Marin E."/>
            <person name="Kohn T."/>
            <person name="Peeters S.H."/>
            <person name="Heuer A."/>
            <person name="Rast P."/>
            <person name="Oberbeckmann S."/>
            <person name="Bunk B."/>
            <person name="Jeske O."/>
            <person name="Meyerdierks A."/>
            <person name="Storesund J.E."/>
            <person name="Kallscheuer N."/>
            <person name="Luecker S."/>
            <person name="Lage O.M."/>
            <person name="Pohl T."/>
            <person name="Merkel B.J."/>
            <person name="Hornburger P."/>
            <person name="Mueller R.-W."/>
            <person name="Bruemmer F."/>
            <person name="Labrenz M."/>
            <person name="Spormann A.M."/>
            <person name="Op den Camp H."/>
            <person name="Overmann J."/>
            <person name="Amann R."/>
            <person name="Jetten M.S.M."/>
            <person name="Mascher T."/>
            <person name="Medema M.H."/>
            <person name="Devos D.P."/>
            <person name="Kaster A.-K."/>
            <person name="Ovreas L."/>
            <person name="Rohde M."/>
            <person name="Galperin M.Y."/>
            <person name="Jogler C."/>
        </authorList>
    </citation>
    <scope>NUCLEOTIDE SEQUENCE [LARGE SCALE GENOMIC DNA]</scope>
    <source>
        <strain evidence="2 3">Pla163</strain>
    </source>
</reference>
<dbReference type="GO" id="GO:0016491">
    <property type="term" value="F:oxidoreductase activity"/>
    <property type="evidence" value="ECO:0007669"/>
    <property type="project" value="InterPro"/>
</dbReference>
<dbReference type="Gene3D" id="2.10.240.10">
    <property type="entry name" value="Dihydroorotate dehydrogenase, electron transfer subunit"/>
    <property type="match status" value="1"/>
</dbReference>
<dbReference type="InterPro" id="IPR001433">
    <property type="entry name" value="OxRdtase_FAD/NAD-bd"/>
</dbReference>
<dbReference type="AlphaFoldDB" id="A0A518D3U6"/>
<dbReference type="Proteomes" id="UP000319342">
    <property type="component" value="Chromosome"/>
</dbReference>
<evidence type="ECO:0000313" key="2">
    <source>
        <dbReference type="EMBL" id="QDU86138.1"/>
    </source>
</evidence>
<dbReference type="SUPFAM" id="SSF63380">
    <property type="entry name" value="Riboflavin synthase domain-like"/>
    <property type="match status" value="1"/>
</dbReference>
<dbReference type="InterPro" id="IPR050353">
    <property type="entry name" value="PyrK_electron_transfer"/>
</dbReference>
<dbReference type="PROSITE" id="PS51384">
    <property type="entry name" value="FAD_FR"/>
    <property type="match status" value="1"/>
</dbReference>
<dbReference type="PANTHER" id="PTHR43513">
    <property type="entry name" value="DIHYDROOROTATE DEHYDROGENASE B (NAD(+)), ELECTRON TRANSFER SUBUNIT"/>
    <property type="match status" value="1"/>
</dbReference>
<dbReference type="InterPro" id="IPR039261">
    <property type="entry name" value="FNR_nucleotide-bd"/>
</dbReference>
<dbReference type="InterPro" id="IPR017927">
    <property type="entry name" value="FAD-bd_FR_type"/>
</dbReference>
<evidence type="ECO:0000313" key="3">
    <source>
        <dbReference type="Proteomes" id="UP000319342"/>
    </source>
</evidence>
<feature type="domain" description="FAD-binding FR-type" evidence="1">
    <location>
        <begin position="35"/>
        <end position="142"/>
    </location>
</feature>
<dbReference type="Pfam" id="PF10418">
    <property type="entry name" value="DHODB_Fe-S_bind"/>
    <property type="match status" value="1"/>
</dbReference>
<protein>
    <submittedName>
        <fullName evidence="2">Dihydroorotate dehydrogenase B (NAD(+)), electron transfer subunit</fullName>
    </submittedName>
</protein>
<dbReference type="SUPFAM" id="SSF52343">
    <property type="entry name" value="Ferredoxin reductase-like, C-terminal NADP-linked domain"/>
    <property type="match status" value="1"/>
</dbReference>
<dbReference type="Gene3D" id="2.40.30.10">
    <property type="entry name" value="Translation factors"/>
    <property type="match status" value="1"/>
</dbReference>
<dbReference type="InterPro" id="IPR037117">
    <property type="entry name" value="Dihydroorotate_DH_ele_sf"/>
</dbReference>
<evidence type="ECO:0000259" key="1">
    <source>
        <dbReference type="PROSITE" id="PS51384"/>
    </source>
</evidence>
<dbReference type="InterPro" id="IPR017938">
    <property type="entry name" value="Riboflavin_synthase-like_b-brl"/>
</dbReference>
<dbReference type="InterPro" id="IPR019480">
    <property type="entry name" value="Dihydroorotate_DH_Fe-S-bd"/>
</dbReference>
<dbReference type="Pfam" id="PF00175">
    <property type="entry name" value="NAD_binding_1"/>
    <property type="match status" value="1"/>
</dbReference>
<dbReference type="OrthoDB" id="9789468at2"/>
<accession>A0A518D3U6</accession>
<dbReference type="Gene3D" id="3.40.50.80">
    <property type="entry name" value="Nucleotide-binding domain of ferredoxin-NADP reductase (FNR) module"/>
    <property type="match status" value="1"/>
</dbReference>